<dbReference type="InterPro" id="IPR052058">
    <property type="entry name" value="Alcohol_O-acetyltransferase"/>
</dbReference>
<keyword evidence="2" id="KW-1185">Reference proteome</keyword>
<dbReference type="EMBL" id="LPNM01000010">
    <property type="protein sequence ID" value="OEJ82033.1"/>
    <property type="molecule type" value="Genomic_DNA"/>
</dbReference>
<organism evidence="1 2">
    <name type="scientific">Hanseniaspora osmophila</name>
    <dbReference type="NCBI Taxonomy" id="56408"/>
    <lineage>
        <taxon>Eukaryota</taxon>
        <taxon>Fungi</taxon>
        <taxon>Dikarya</taxon>
        <taxon>Ascomycota</taxon>
        <taxon>Saccharomycotina</taxon>
        <taxon>Saccharomycetes</taxon>
        <taxon>Saccharomycodales</taxon>
        <taxon>Saccharomycodaceae</taxon>
        <taxon>Hanseniaspora</taxon>
    </lineage>
</organism>
<proteinExistence type="predicted"/>
<dbReference type="OrthoDB" id="3972366at2759"/>
<dbReference type="Pfam" id="PF07247">
    <property type="entry name" value="AATase"/>
    <property type="match status" value="2"/>
</dbReference>
<evidence type="ECO:0008006" key="3">
    <source>
        <dbReference type="Google" id="ProtNLM"/>
    </source>
</evidence>
<name>A0A1E5R671_9ASCO</name>
<evidence type="ECO:0000313" key="2">
    <source>
        <dbReference type="Proteomes" id="UP000095728"/>
    </source>
</evidence>
<dbReference type="STRING" id="56408.A0A1E5R671"/>
<sequence>MSPTEIPKGEMSFWAKYFYTKVCLEMGTCVYVGVQYTKLPELPELYAALKRLVDENPPLGLNIFAAGVEDMNCNIVQTPNGPVKPDPPQNLHAAQLKEVDFSTVVENLTNFEIHDFETVKYILQRKFEYGSFTKPLWKVTLLKDNWLIFSYDHAFIDGMSGANIQKKLVVILNDMNKNNGSYSGIDSTYKITSGSPDDNFGIINIYEKPENTWGFATRNLLDSKIYPVLKSSAKALVQKIGLNPTWLGRFNEFECNAKYVVQKNRFIDNFQNVSITAKDVEKLIGIGKKHGNVGFNSLMGALLSVSAKNTFVLEEQSVPFMFLVSERLKRKLDPESIGILIKAEEETTPILSNALFDSVGLNHTEFWKFASQVHADMTRAIDTGNGLEHFNMVGLQDLVTKVKAQEGSSPHFLFCFSNLSLQFKEKRFKEGNGLKYAIKDAVFNQSQVYADYFTVSSIATPKGGFNMHMVYQDEVKKETEMLLANFEKLYKELINSV</sequence>
<dbReference type="PANTHER" id="PTHR28037">
    <property type="entry name" value="ALCOHOL O-ACETYLTRANSFERASE 1-RELATED"/>
    <property type="match status" value="1"/>
</dbReference>
<gene>
    <name evidence="1" type="ORF">AWRI3579_g3639</name>
</gene>
<dbReference type="InterPro" id="IPR010828">
    <property type="entry name" value="Atf2/Sli1-like"/>
</dbReference>
<evidence type="ECO:0000313" key="1">
    <source>
        <dbReference type="EMBL" id="OEJ82033.1"/>
    </source>
</evidence>
<accession>A0A1E5R671</accession>
<dbReference type="FunCoup" id="A0A1E5R671">
    <property type="interactions" value="12"/>
</dbReference>
<protein>
    <recommendedName>
        <fullName evidence="3">N-acetyltransferase SLI1</fullName>
    </recommendedName>
</protein>
<dbReference type="InParanoid" id="A0A1E5R671"/>
<dbReference type="Proteomes" id="UP000095728">
    <property type="component" value="Unassembled WGS sequence"/>
</dbReference>
<comment type="caution">
    <text evidence="1">The sequence shown here is derived from an EMBL/GenBank/DDBJ whole genome shotgun (WGS) entry which is preliminary data.</text>
</comment>
<dbReference type="AlphaFoldDB" id="A0A1E5R671"/>
<dbReference type="PANTHER" id="PTHR28037:SF1">
    <property type="entry name" value="ALCOHOL O-ACETYLTRANSFERASE 1-RELATED"/>
    <property type="match status" value="1"/>
</dbReference>
<reference evidence="2" key="1">
    <citation type="journal article" date="2016" name="Genome Announc.">
        <title>Genome sequences of three species of Hanseniaspora isolated from spontaneous wine fermentations.</title>
        <authorList>
            <person name="Sternes P.R."/>
            <person name="Lee D."/>
            <person name="Kutyna D.R."/>
            <person name="Borneman A.R."/>
        </authorList>
    </citation>
    <scope>NUCLEOTIDE SEQUENCE [LARGE SCALE GENOMIC DNA]</scope>
    <source>
        <strain evidence="2">AWRI3579</strain>
    </source>
</reference>